<dbReference type="PANTHER" id="PTHR24072">
    <property type="entry name" value="RHO FAMILY GTPASE"/>
    <property type="match status" value="1"/>
</dbReference>
<dbReference type="EMBL" id="GIBP01008592">
    <property type="protein sequence ID" value="NDV37561.1"/>
    <property type="molecule type" value="Transcribed_RNA"/>
</dbReference>
<evidence type="ECO:0000313" key="3">
    <source>
        <dbReference type="EMBL" id="NDV37561.1"/>
    </source>
</evidence>
<dbReference type="Pfam" id="PF00071">
    <property type="entry name" value="Ras"/>
    <property type="match status" value="1"/>
</dbReference>
<dbReference type="InterPro" id="IPR001806">
    <property type="entry name" value="Small_GTPase"/>
</dbReference>
<dbReference type="GO" id="GO:0005525">
    <property type="term" value="F:GTP binding"/>
    <property type="evidence" value="ECO:0007669"/>
    <property type="project" value="UniProtKB-KW"/>
</dbReference>
<dbReference type="InterPro" id="IPR003578">
    <property type="entry name" value="Small_GTPase_Rho"/>
</dbReference>
<dbReference type="CDD" id="cd00157">
    <property type="entry name" value="Rho"/>
    <property type="match status" value="1"/>
</dbReference>
<proteinExistence type="predicted"/>
<keyword evidence="1" id="KW-0547">Nucleotide-binding</keyword>
<dbReference type="Gene3D" id="3.40.50.300">
    <property type="entry name" value="P-loop containing nucleotide triphosphate hydrolases"/>
    <property type="match status" value="1"/>
</dbReference>
<dbReference type="SMART" id="SM00174">
    <property type="entry name" value="RHO"/>
    <property type="match status" value="1"/>
</dbReference>
<accession>A0A6B2LLA1</accession>
<dbReference type="AlphaFoldDB" id="A0A6B2LLA1"/>
<protein>
    <submittedName>
        <fullName evidence="3">Uncharacterized protein</fullName>
    </submittedName>
</protein>
<sequence>MVDKRKVVLSLWDTWAAHPENLRALVYPQTDVVLLCFSVVSQASLEHVKEIWWPEVTRHCGAALLVVGLKVDLREEKLELLREKGTEPVWPEQGDLLARDISALQYIECSALTGKSLKEVFHLALTTALSLPNHLPAKKAGGCSLL</sequence>
<evidence type="ECO:0000256" key="1">
    <source>
        <dbReference type="ARBA" id="ARBA00022741"/>
    </source>
</evidence>
<organism evidence="3">
    <name type="scientific">Arcella intermedia</name>
    <dbReference type="NCBI Taxonomy" id="1963864"/>
    <lineage>
        <taxon>Eukaryota</taxon>
        <taxon>Amoebozoa</taxon>
        <taxon>Tubulinea</taxon>
        <taxon>Elardia</taxon>
        <taxon>Arcellinida</taxon>
        <taxon>Sphaerothecina</taxon>
        <taxon>Arcellidae</taxon>
        <taxon>Arcella</taxon>
    </lineage>
</organism>
<name>A0A6B2LLA1_9EUKA</name>
<dbReference type="GO" id="GO:0003924">
    <property type="term" value="F:GTPase activity"/>
    <property type="evidence" value="ECO:0007669"/>
    <property type="project" value="InterPro"/>
</dbReference>
<dbReference type="GO" id="GO:0007264">
    <property type="term" value="P:small GTPase-mediated signal transduction"/>
    <property type="evidence" value="ECO:0007669"/>
    <property type="project" value="InterPro"/>
</dbReference>
<keyword evidence="2" id="KW-0342">GTP-binding</keyword>
<dbReference type="SUPFAM" id="SSF52540">
    <property type="entry name" value="P-loop containing nucleoside triphosphate hydrolases"/>
    <property type="match status" value="1"/>
</dbReference>
<dbReference type="InterPro" id="IPR027417">
    <property type="entry name" value="P-loop_NTPase"/>
</dbReference>
<reference evidence="3" key="1">
    <citation type="journal article" date="2020" name="J. Eukaryot. Microbiol.">
        <title>De novo Sequencing, Assembly and Annotation of the Transcriptome for the Free-Living Testate Amoeba Arcella intermedia.</title>
        <authorList>
            <person name="Ribeiro G.M."/>
            <person name="Porfirio-Sousa A.L."/>
            <person name="Maurer-Alcala X.X."/>
            <person name="Katz L.A."/>
            <person name="Lahr D.J.G."/>
        </authorList>
    </citation>
    <scope>NUCLEOTIDE SEQUENCE</scope>
</reference>
<evidence type="ECO:0000256" key="2">
    <source>
        <dbReference type="ARBA" id="ARBA00023134"/>
    </source>
</evidence>
<dbReference type="SMART" id="SM00175">
    <property type="entry name" value="RAB"/>
    <property type="match status" value="1"/>
</dbReference>
<dbReference type="PROSITE" id="PS51420">
    <property type="entry name" value="RHO"/>
    <property type="match status" value="1"/>
</dbReference>